<feature type="region of interest" description="Disordered" evidence="7">
    <location>
        <begin position="591"/>
        <end position="625"/>
    </location>
</feature>
<dbReference type="PROSITE" id="PS50893">
    <property type="entry name" value="ABC_TRANSPORTER_2"/>
    <property type="match status" value="1"/>
</dbReference>
<keyword evidence="4 11" id="KW-0067">ATP-binding</keyword>
<evidence type="ECO:0000256" key="2">
    <source>
        <dbReference type="ARBA" id="ARBA00022692"/>
    </source>
</evidence>
<evidence type="ECO:0000259" key="9">
    <source>
        <dbReference type="PROSITE" id="PS50893"/>
    </source>
</evidence>
<dbReference type="Pfam" id="PF00005">
    <property type="entry name" value="ABC_tran"/>
    <property type="match status" value="1"/>
</dbReference>
<evidence type="ECO:0000313" key="12">
    <source>
        <dbReference type="Proteomes" id="UP001651050"/>
    </source>
</evidence>
<feature type="domain" description="ABC transporter" evidence="9">
    <location>
        <begin position="375"/>
        <end position="609"/>
    </location>
</feature>
<comment type="caution">
    <text evidence="11">The sequence shown here is derived from an EMBL/GenBank/DDBJ whole genome shotgun (WGS) entry which is preliminary data.</text>
</comment>
<gene>
    <name evidence="11" type="ORF">M1843_16010</name>
</gene>
<keyword evidence="5 8" id="KW-1133">Transmembrane helix</keyword>
<dbReference type="Gene3D" id="1.20.1560.10">
    <property type="entry name" value="ABC transporter type 1, transmembrane domain"/>
    <property type="match status" value="1"/>
</dbReference>
<dbReference type="Gene3D" id="3.40.50.300">
    <property type="entry name" value="P-loop containing nucleotide triphosphate hydrolases"/>
    <property type="match status" value="1"/>
</dbReference>
<feature type="transmembrane region" description="Helical" evidence="8">
    <location>
        <begin position="197"/>
        <end position="216"/>
    </location>
</feature>
<dbReference type="SUPFAM" id="SSF90123">
    <property type="entry name" value="ABC transporter transmembrane region"/>
    <property type="match status" value="1"/>
</dbReference>
<feature type="compositionally biased region" description="Basic and acidic residues" evidence="7">
    <location>
        <begin position="616"/>
        <end position="625"/>
    </location>
</feature>
<accession>A0ABT0J6Y1</accession>
<sequence length="625" mass="66611">MADTADTASGVTAAGRYTPRSLRDAGRSFRRFWPHLRHHVRPERRLFVLGSLAMLAEVGMRLLEPWPLKYVVDGIVAATGSTAAGPEPANLPALILLAAGSLLVIVLLRAGAAYASTVCFSLAGNRVLTGVRADVFEHLQRLSLRFHDGSATGDLVTRLTSDVTRLKEVSVTAMLPMIGNVVTLVGMVVVVAILDPLLALVMVVVLPVFLLTSSRLSRRIRRVSRDQRKAEGQLASLATETLGAVKVVQAYALEDRMGGRFARSNSSSLHEGVRAKRLSAGLERSTDVLVGVATAVVLYVGAQRVLDGALTPGELTVFLTYLKAAFKPMRDIAKYTGRIAQAGASGERVVEVLESRPEVTDASWARPVGRALGDVRFEGVWFSYVPGHPVLRGLDLAVRPGERVAVVGASGAGKSSLVSLISRLRDPDQGTVRLDGHDLRNLTLESVRRSVAVVLQESVLFHGTVRENITAAVPDATDEEVERAARVAGAHDFVMALPDAYDTVVGERGGTLSGGQRQRIAIARAAMLDAPVVVLDEALTGLDEQTEHEVVDALGRLTRGRTTFVITHDLDAARGCERVVRLDGGRVVASGPPDVVLGEASDPSHPLPARTPARPGPEEVASRGA</sequence>
<organism evidence="11 12">
    <name type="scientific">Isoptericola peretonis</name>
    <dbReference type="NCBI Taxonomy" id="2918523"/>
    <lineage>
        <taxon>Bacteria</taxon>
        <taxon>Bacillati</taxon>
        <taxon>Actinomycetota</taxon>
        <taxon>Actinomycetes</taxon>
        <taxon>Micrococcales</taxon>
        <taxon>Promicromonosporaceae</taxon>
        <taxon>Isoptericola</taxon>
    </lineage>
</organism>
<dbReference type="InterPro" id="IPR039421">
    <property type="entry name" value="Type_1_exporter"/>
</dbReference>
<dbReference type="InterPro" id="IPR027417">
    <property type="entry name" value="P-loop_NTPase"/>
</dbReference>
<dbReference type="Pfam" id="PF00664">
    <property type="entry name" value="ABC_membrane"/>
    <property type="match status" value="1"/>
</dbReference>
<evidence type="ECO:0000256" key="5">
    <source>
        <dbReference type="ARBA" id="ARBA00022989"/>
    </source>
</evidence>
<keyword evidence="3" id="KW-0547">Nucleotide-binding</keyword>
<evidence type="ECO:0000256" key="7">
    <source>
        <dbReference type="SAM" id="MobiDB-lite"/>
    </source>
</evidence>
<feature type="transmembrane region" description="Helical" evidence="8">
    <location>
        <begin position="46"/>
        <end position="63"/>
    </location>
</feature>
<dbReference type="InterPro" id="IPR003439">
    <property type="entry name" value="ABC_transporter-like_ATP-bd"/>
</dbReference>
<evidence type="ECO:0000256" key="8">
    <source>
        <dbReference type="SAM" id="Phobius"/>
    </source>
</evidence>
<dbReference type="PROSITE" id="PS50929">
    <property type="entry name" value="ABC_TM1F"/>
    <property type="match status" value="1"/>
</dbReference>
<dbReference type="PANTHER" id="PTHR43394:SF1">
    <property type="entry name" value="ATP-BINDING CASSETTE SUB-FAMILY B MEMBER 10, MITOCHONDRIAL"/>
    <property type="match status" value="1"/>
</dbReference>
<evidence type="ECO:0000256" key="4">
    <source>
        <dbReference type="ARBA" id="ARBA00022840"/>
    </source>
</evidence>
<comment type="subcellular location">
    <subcellularLocation>
        <location evidence="1">Cell membrane</location>
        <topology evidence="1">Multi-pass membrane protein</topology>
    </subcellularLocation>
</comment>
<dbReference type="InterPro" id="IPR003593">
    <property type="entry name" value="AAA+_ATPase"/>
</dbReference>
<evidence type="ECO:0000313" key="11">
    <source>
        <dbReference type="EMBL" id="MCK9795256.1"/>
    </source>
</evidence>
<dbReference type="PANTHER" id="PTHR43394">
    <property type="entry name" value="ATP-DEPENDENT PERMEASE MDL1, MITOCHONDRIAL"/>
    <property type="match status" value="1"/>
</dbReference>
<evidence type="ECO:0000259" key="10">
    <source>
        <dbReference type="PROSITE" id="PS50929"/>
    </source>
</evidence>
<dbReference type="InterPro" id="IPR011527">
    <property type="entry name" value="ABC1_TM_dom"/>
</dbReference>
<dbReference type="EMBL" id="JALQCY010000005">
    <property type="protein sequence ID" value="MCK9795256.1"/>
    <property type="molecule type" value="Genomic_DNA"/>
</dbReference>
<evidence type="ECO:0000256" key="6">
    <source>
        <dbReference type="ARBA" id="ARBA00023136"/>
    </source>
</evidence>
<dbReference type="InterPro" id="IPR017871">
    <property type="entry name" value="ABC_transporter-like_CS"/>
</dbReference>
<keyword evidence="2 8" id="KW-0812">Transmembrane</keyword>
<proteinExistence type="predicted"/>
<feature type="transmembrane region" description="Helical" evidence="8">
    <location>
        <begin position="89"/>
        <end position="108"/>
    </location>
</feature>
<dbReference type="CDD" id="cd18564">
    <property type="entry name" value="ABC_6TM_exporter_like"/>
    <property type="match status" value="1"/>
</dbReference>
<keyword evidence="6 8" id="KW-0472">Membrane</keyword>
<dbReference type="InterPro" id="IPR036640">
    <property type="entry name" value="ABC1_TM_sf"/>
</dbReference>
<protein>
    <submittedName>
        <fullName evidence="11">ABC transporter ATP-binding protein/permease</fullName>
    </submittedName>
</protein>
<dbReference type="SMART" id="SM00382">
    <property type="entry name" value="AAA"/>
    <property type="match status" value="1"/>
</dbReference>
<dbReference type="PROSITE" id="PS00211">
    <property type="entry name" value="ABC_TRANSPORTER_1"/>
    <property type="match status" value="1"/>
</dbReference>
<dbReference type="SUPFAM" id="SSF52540">
    <property type="entry name" value="P-loop containing nucleoside triphosphate hydrolases"/>
    <property type="match status" value="1"/>
</dbReference>
<feature type="domain" description="ABC transmembrane type-1" evidence="10">
    <location>
        <begin position="48"/>
        <end position="341"/>
    </location>
</feature>
<reference evidence="11 12" key="1">
    <citation type="submission" date="2022-02" db="EMBL/GenBank/DDBJ databases">
        <title>The car tank lid bacteriome: a reservoir of bacteria with potential in bioremediation of fuel.</title>
        <authorList>
            <person name="Vidal-Verdu A."/>
            <person name="Gomez-Martinez D."/>
            <person name="Latorre-Perez A."/>
            <person name="Pereto J."/>
            <person name="Porcar M."/>
        </authorList>
    </citation>
    <scope>NUCLEOTIDE SEQUENCE [LARGE SCALE GENOMIC DNA]</scope>
    <source>
        <strain evidence="11 12">4D.3</strain>
    </source>
</reference>
<name>A0ABT0J6Y1_9MICO</name>
<dbReference type="GO" id="GO:0005524">
    <property type="term" value="F:ATP binding"/>
    <property type="evidence" value="ECO:0007669"/>
    <property type="project" value="UniProtKB-KW"/>
</dbReference>
<dbReference type="RefSeq" id="WP_416345107.1">
    <property type="nucleotide sequence ID" value="NZ_JALQCY010000005.1"/>
</dbReference>
<feature type="transmembrane region" description="Helical" evidence="8">
    <location>
        <begin position="169"/>
        <end position="191"/>
    </location>
</feature>
<dbReference type="Proteomes" id="UP001651050">
    <property type="component" value="Unassembled WGS sequence"/>
</dbReference>
<evidence type="ECO:0000256" key="1">
    <source>
        <dbReference type="ARBA" id="ARBA00004651"/>
    </source>
</evidence>
<keyword evidence="12" id="KW-1185">Reference proteome</keyword>
<evidence type="ECO:0000256" key="3">
    <source>
        <dbReference type="ARBA" id="ARBA00022741"/>
    </source>
</evidence>